<dbReference type="PROSITE" id="PS00108">
    <property type="entry name" value="PROTEIN_KINASE_ST"/>
    <property type="match status" value="1"/>
</dbReference>
<dbReference type="GO" id="GO:0010506">
    <property type="term" value="P:regulation of autophagy"/>
    <property type="evidence" value="ECO:0007669"/>
    <property type="project" value="InterPro"/>
</dbReference>
<dbReference type="RefSeq" id="XP_068356085.1">
    <property type="nucleotide sequence ID" value="XM_068507002.1"/>
</dbReference>
<name>A0A1J4K0A7_9EUKA</name>
<keyword evidence="5" id="KW-1185">Reference proteome</keyword>
<protein>
    <submittedName>
        <fullName evidence="4">AGC family protein kinase</fullName>
    </submittedName>
</protein>
<dbReference type="EMBL" id="MLAK01000847">
    <property type="protein sequence ID" value="OHT02949.1"/>
    <property type="molecule type" value="Genomic_DNA"/>
</dbReference>
<dbReference type="InterPro" id="IPR008271">
    <property type="entry name" value="Ser/Thr_kinase_AS"/>
</dbReference>
<keyword evidence="2" id="KW-0067">ATP-binding</keyword>
<evidence type="ECO:0000256" key="2">
    <source>
        <dbReference type="ARBA" id="ARBA00022840"/>
    </source>
</evidence>
<evidence type="ECO:0000313" key="5">
    <source>
        <dbReference type="Proteomes" id="UP000179807"/>
    </source>
</evidence>
<feature type="domain" description="Protein kinase" evidence="3">
    <location>
        <begin position="12"/>
        <end position="262"/>
    </location>
</feature>
<dbReference type="Proteomes" id="UP000179807">
    <property type="component" value="Unassembled WGS sequence"/>
</dbReference>
<dbReference type="Gene3D" id="1.10.510.10">
    <property type="entry name" value="Transferase(Phosphotransferase) domain 1"/>
    <property type="match status" value="1"/>
</dbReference>
<comment type="caution">
    <text evidence="4">The sequence shown here is derived from an EMBL/GenBank/DDBJ whole genome shotgun (WGS) entry which is preliminary data.</text>
</comment>
<dbReference type="Pfam" id="PF00069">
    <property type="entry name" value="Pkinase"/>
    <property type="match status" value="1"/>
</dbReference>
<dbReference type="SMART" id="SM00220">
    <property type="entry name" value="S_TKc"/>
    <property type="match status" value="1"/>
</dbReference>
<evidence type="ECO:0000259" key="3">
    <source>
        <dbReference type="PROSITE" id="PS50011"/>
    </source>
</evidence>
<keyword evidence="4" id="KW-0418">Kinase</keyword>
<keyword evidence="4" id="KW-0808">Transferase</keyword>
<evidence type="ECO:0000313" key="4">
    <source>
        <dbReference type="EMBL" id="OHT02949.1"/>
    </source>
</evidence>
<dbReference type="GeneID" id="94841706"/>
<dbReference type="InterPro" id="IPR011009">
    <property type="entry name" value="Kinase-like_dom_sf"/>
</dbReference>
<dbReference type="GO" id="GO:0005524">
    <property type="term" value="F:ATP binding"/>
    <property type="evidence" value="ECO:0007669"/>
    <property type="project" value="UniProtKB-KW"/>
</dbReference>
<dbReference type="SUPFAM" id="SSF56112">
    <property type="entry name" value="Protein kinase-like (PK-like)"/>
    <property type="match status" value="1"/>
</dbReference>
<dbReference type="VEuPathDB" id="TrichDB:TRFO_29827"/>
<dbReference type="PANTHER" id="PTHR24348">
    <property type="entry name" value="SERINE/THREONINE-PROTEIN KINASE UNC-51-RELATED"/>
    <property type="match status" value="1"/>
</dbReference>
<dbReference type="InterPro" id="IPR045269">
    <property type="entry name" value="Atg1-like"/>
</dbReference>
<dbReference type="InterPro" id="IPR000719">
    <property type="entry name" value="Prot_kinase_dom"/>
</dbReference>
<dbReference type="GO" id="GO:0005737">
    <property type="term" value="C:cytoplasm"/>
    <property type="evidence" value="ECO:0007669"/>
    <property type="project" value="TreeGrafter"/>
</dbReference>
<accession>A0A1J4K0A7</accession>
<proteinExistence type="predicted"/>
<dbReference type="AlphaFoldDB" id="A0A1J4K0A7"/>
<dbReference type="PROSITE" id="PS50011">
    <property type="entry name" value="PROTEIN_KINASE_DOM"/>
    <property type="match status" value="1"/>
</dbReference>
<dbReference type="OrthoDB" id="504170at2759"/>
<dbReference type="GO" id="GO:0004674">
    <property type="term" value="F:protein serine/threonine kinase activity"/>
    <property type="evidence" value="ECO:0007669"/>
    <property type="project" value="InterPro"/>
</dbReference>
<keyword evidence="1" id="KW-0547">Nucleotide-binding</keyword>
<organism evidence="4 5">
    <name type="scientific">Tritrichomonas foetus</name>
    <dbReference type="NCBI Taxonomy" id="1144522"/>
    <lineage>
        <taxon>Eukaryota</taxon>
        <taxon>Metamonada</taxon>
        <taxon>Parabasalia</taxon>
        <taxon>Tritrichomonadida</taxon>
        <taxon>Tritrichomonadidae</taxon>
        <taxon>Tritrichomonas</taxon>
    </lineage>
</organism>
<reference evidence="4" key="1">
    <citation type="submission" date="2016-10" db="EMBL/GenBank/DDBJ databases">
        <authorList>
            <person name="Benchimol M."/>
            <person name="Almeida L.G."/>
            <person name="Vasconcelos A.T."/>
            <person name="Perreira-Neves A."/>
            <person name="Rosa I.A."/>
            <person name="Tasca T."/>
            <person name="Bogo M.R."/>
            <person name="de Souza W."/>
        </authorList>
    </citation>
    <scope>NUCLEOTIDE SEQUENCE [LARGE SCALE GENOMIC DNA]</scope>
    <source>
        <strain evidence="4">K</strain>
    </source>
</reference>
<gene>
    <name evidence="4" type="ORF">TRFO_29827</name>
</gene>
<sequence length="441" mass="50750">MFDPSIKTIGDYVIDCFIGCGNQADVYMGHHKLIDCPLAIKIFSKNEMNAELKTTIEKEIDILKDLDHPNIVKYIDYVEQGESTAIITEYCSVGTFSSFFPLKSECQVFKYFRQISEALDYLHNVKKIVHRDIKAENILLDEFYNLKLIDFGFAKSNDKNIKLKTRCGSPVYTSPEIIKGQEYNEKSDIWSLGILLYYMATGAVPFFADNVMKLYYLICDSEVTFPNDIPLSESLKDLIYGMLSKNIDERHCITEVMHHPWFVEMKNEMDCIELKSRRNIDKTCPFFKNQASTEKDDNCVNMPYLKIKPSVNGQYNRPGIPNHVKDEKPQTDNWFNLTKADFIDHGISESAYSNLMSDFNGSFLAVSRILLNVKAREKKSNNFKGIQFECSQGVRAPHKKSHDTRTIFRGGSAVIMKKRGPRALLVQKTYTHTRVLSFLRQ</sequence>
<dbReference type="FunFam" id="1.10.510.10:FF:000571">
    <property type="entry name" value="Maternal embryonic leucine zipper kinase"/>
    <property type="match status" value="1"/>
</dbReference>
<evidence type="ECO:0000256" key="1">
    <source>
        <dbReference type="ARBA" id="ARBA00022741"/>
    </source>
</evidence>